<dbReference type="InterPro" id="IPR036661">
    <property type="entry name" value="Luciferase-like_sf"/>
</dbReference>
<evidence type="ECO:0000313" key="2">
    <source>
        <dbReference type="Proteomes" id="UP000465302"/>
    </source>
</evidence>
<dbReference type="GO" id="GO:0016705">
    <property type="term" value="F:oxidoreductase activity, acting on paired donors, with incorporation or reduction of molecular oxygen"/>
    <property type="evidence" value="ECO:0007669"/>
    <property type="project" value="InterPro"/>
</dbReference>
<dbReference type="Gene3D" id="3.20.20.30">
    <property type="entry name" value="Luciferase-like domain"/>
    <property type="match status" value="1"/>
</dbReference>
<dbReference type="EMBL" id="BLKS01000001">
    <property type="protein sequence ID" value="GFG51696.1"/>
    <property type="molecule type" value="Genomic_DNA"/>
</dbReference>
<sequence length="101" mass="10975">MRWVPPSSPWGSKNPLRLAEDLATTDILSGGRLNPGVSVGTPLFYEHFKTALYPETHDIENFSKERVLRLLACLRGVPVSDFDGGLLPTRCASPPSAPVVS</sequence>
<dbReference type="SUPFAM" id="SSF51679">
    <property type="entry name" value="Bacterial luciferase-like"/>
    <property type="match status" value="1"/>
</dbReference>
<dbReference type="AlphaFoldDB" id="A0A7I9W3C4"/>
<reference evidence="1 2" key="1">
    <citation type="journal article" date="2019" name="Emerg. Microbes Infect.">
        <title>Comprehensive subspecies identification of 175 nontuberculous mycobacteria species based on 7547 genomic profiles.</title>
        <authorList>
            <person name="Matsumoto Y."/>
            <person name="Kinjo T."/>
            <person name="Motooka D."/>
            <person name="Nabeya D."/>
            <person name="Jung N."/>
            <person name="Uechi K."/>
            <person name="Horii T."/>
            <person name="Iida T."/>
            <person name="Fujita J."/>
            <person name="Nakamura S."/>
        </authorList>
    </citation>
    <scope>NUCLEOTIDE SEQUENCE [LARGE SCALE GENOMIC DNA]</scope>
    <source>
        <strain evidence="1 2">JCM 6377</strain>
    </source>
</reference>
<accession>A0A7I9W3C4</accession>
<evidence type="ECO:0000313" key="1">
    <source>
        <dbReference type="EMBL" id="GFG51696.1"/>
    </source>
</evidence>
<dbReference type="Proteomes" id="UP000465302">
    <property type="component" value="Unassembled WGS sequence"/>
</dbReference>
<gene>
    <name evidence="1" type="ORF">MAGR_31370</name>
</gene>
<proteinExistence type="predicted"/>
<protein>
    <submittedName>
        <fullName evidence="1">Uncharacterized protein</fullName>
    </submittedName>
</protein>
<organism evidence="1 2">
    <name type="scientific">Mycolicibacterium agri</name>
    <name type="common">Mycobacterium agri</name>
    <dbReference type="NCBI Taxonomy" id="36811"/>
    <lineage>
        <taxon>Bacteria</taxon>
        <taxon>Bacillati</taxon>
        <taxon>Actinomycetota</taxon>
        <taxon>Actinomycetes</taxon>
        <taxon>Mycobacteriales</taxon>
        <taxon>Mycobacteriaceae</taxon>
        <taxon>Mycolicibacterium</taxon>
    </lineage>
</organism>
<name>A0A7I9W3C4_MYCAG</name>
<comment type="caution">
    <text evidence="1">The sequence shown here is derived from an EMBL/GenBank/DDBJ whole genome shotgun (WGS) entry which is preliminary data.</text>
</comment>